<protein>
    <recommendedName>
        <fullName evidence="8">DoxX</fullName>
    </recommendedName>
</protein>
<feature type="transmembrane region" description="Helical" evidence="5">
    <location>
        <begin position="88"/>
        <end position="113"/>
    </location>
</feature>
<proteinExistence type="predicted"/>
<dbReference type="AlphaFoldDB" id="A3TYY8"/>
<dbReference type="OrthoDB" id="121744at2"/>
<evidence type="ECO:0000256" key="4">
    <source>
        <dbReference type="ARBA" id="ARBA00023136"/>
    </source>
</evidence>
<dbReference type="RefSeq" id="WP_009807315.1">
    <property type="nucleotide sequence ID" value="NZ_CH724131.1"/>
</dbReference>
<gene>
    <name evidence="6" type="ORF">OB2597_15530</name>
</gene>
<accession>A3TYY8</accession>
<dbReference type="EMBL" id="AAMO01000006">
    <property type="protein sequence ID" value="EAQ02806.1"/>
    <property type="molecule type" value="Genomic_DNA"/>
</dbReference>
<dbReference type="GO" id="GO:0016020">
    <property type="term" value="C:membrane"/>
    <property type="evidence" value="ECO:0007669"/>
    <property type="project" value="UniProtKB-SubCell"/>
</dbReference>
<keyword evidence="4 5" id="KW-0472">Membrane</keyword>
<dbReference type="Pfam" id="PF07681">
    <property type="entry name" value="DoxX"/>
    <property type="match status" value="1"/>
</dbReference>
<evidence type="ECO:0000256" key="2">
    <source>
        <dbReference type="ARBA" id="ARBA00022692"/>
    </source>
</evidence>
<dbReference type="eggNOG" id="COG2259">
    <property type="taxonomic scope" value="Bacteria"/>
</dbReference>
<evidence type="ECO:0000256" key="5">
    <source>
        <dbReference type="SAM" id="Phobius"/>
    </source>
</evidence>
<dbReference type="Proteomes" id="UP000004318">
    <property type="component" value="Unassembled WGS sequence"/>
</dbReference>
<evidence type="ECO:0000313" key="7">
    <source>
        <dbReference type="Proteomes" id="UP000004318"/>
    </source>
</evidence>
<feature type="transmembrane region" description="Helical" evidence="5">
    <location>
        <begin position="149"/>
        <end position="172"/>
    </location>
</feature>
<comment type="caution">
    <text evidence="6">The sequence shown here is derived from an EMBL/GenBank/DDBJ whole genome shotgun (WGS) entry which is preliminary data.</text>
</comment>
<organism evidence="6 7">
    <name type="scientific">Pseudooceanicola batsensis (strain ATCC BAA-863 / DSM 15984 / KCTC 12145 / HTCC2597)</name>
    <name type="common">Oceanicola batsensis</name>
    <dbReference type="NCBI Taxonomy" id="252305"/>
    <lineage>
        <taxon>Bacteria</taxon>
        <taxon>Pseudomonadati</taxon>
        <taxon>Pseudomonadota</taxon>
        <taxon>Alphaproteobacteria</taxon>
        <taxon>Rhodobacterales</taxon>
        <taxon>Paracoccaceae</taxon>
        <taxon>Pseudooceanicola</taxon>
    </lineage>
</organism>
<keyword evidence="7" id="KW-1185">Reference proteome</keyword>
<dbReference type="InterPro" id="IPR032808">
    <property type="entry name" value="DoxX"/>
</dbReference>
<sequence length="187" mass="19693">MTDPSAPLARLTPGLPLLARFVFAAVLVPYYWASAATKIGGGISGIFSPSVGAYAQIFPGAMEAAGFDSANLDLYHRIVVVAGTWAEFLLPLLIVLGLLTRLAALGMIGFVVVQSLTDLFGHGGIAHEGTLGAWFDRTPDALILDQRALWINLLGTLVVLGGGLLSADRLIFRSAPSARRVSPQPEP</sequence>
<reference evidence="6 7" key="1">
    <citation type="journal article" date="2010" name="J. Bacteriol.">
        <title>Genome sequences of Oceanicola granulosus HTCC2516(T) and Oceanicola batsensis HTCC2597(TDelta).</title>
        <authorList>
            <person name="Thrash J.C."/>
            <person name="Cho J.C."/>
            <person name="Vergin K.L."/>
            <person name="Giovannoni S.J."/>
        </authorList>
    </citation>
    <scope>NUCLEOTIDE SEQUENCE [LARGE SCALE GENOMIC DNA]</scope>
    <source>
        <strain evidence="7">ATCC BAA-863 / DSM 15984 / KCTC 12145 / HTCC2597</strain>
    </source>
</reference>
<evidence type="ECO:0000256" key="3">
    <source>
        <dbReference type="ARBA" id="ARBA00022989"/>
    </source>
</evidence>
<evidence type="ECO:0000313" key="6">
    <source>
        <dbReference type="EMBL" id="EAQ02806.1"/>
    </source>
</evidence>
<dbReference type="STRING" id="252305.OB2597_15530"/>
<evidence type="ECO:0000256" key="1">
    <source>
        <dbReference type="ARBA" id="ARBA00004141"/>
    </source>
</evidence>
<name>A3TYY8_PSEBH</name>
<evidence type="ECO:0008006" key="8">
    <source>
        <dbReference type="Google" id="ProtNLM"/>
    </source>
</evidence>
<keyword evidence="3 5" id="KW-1133">Transmembrane helix</keyword>
<comment type="subcellular location">
    <subcellularLocation>
        <location evidence="1">Membrane</location>
        <topology evidence="1">Multi-pass membrane protein</topology>
    </subcellularLocation>
</comment>
<feature type="transmembrane region" description="Helical" evidence="5">
    <location>
        <begin position="15"/>
        <end position="33"/>
    </location>
</feature>
<keyword evidence="2 5" id="KW-0812">Transmembrane</keyword>
<dbReference type="HOGENOM" id="CLU_1577445_0_0_5"/>